<dbReference type="eggNOG" id="ENOG502ZIEF">
    <property type="taxonomic scope" value="Bacteria"/>
</dbReference>
<protein>
    <submittedName>
        <fullName evidence="1">Uncharacterized protein</fullName>
    </submittedName>
</protein>
<keyword evidence="2" id="KW-1185">Reference proteome</keyword>
<dbReference type="RefSeq" id="WP_012929059.1">
    <property type="nucleotide sequence ID" value="NC_013730.1"/>
</dbReference>
<organism evidence="1 2">
    <name type="scientific">Spirosoma linguale (strain ATCC 33905 / DSM 74 / LMG 10896 / Claus 1)</name>
    <dbReference type="NCBI Taxonomy" id="504472"/>
    <lineage>
        <taxon>Bacteria</taxon>
        <taxon>Pseudomonadati</taxon>
        <taxon>Bacteroidota</taxon>
        <taxon>Cytophagia</taxon>
        <taxon>Cytophagales</taxon>
        <taxon>Cytophagaceae</taxon>
        <taxon>Spirosoma</taxon>
    </lineage>
</organism>
<dbReference type="HOGENOM" id="CLU_629904_0_0_10"/>
<dbReference type="KEGG" id="sli:Slin_4576"/>
<proteinExistence type="predicted"/>
<reference evidence="1 2" key="1">
    <citation type="journal article" date="2010" name="Stand. Genomic Sci.">
        <title>Complete genome sequence of Spirosoma linguale type strain (1).</title>
        <authorList>
            <person name="Lail K."/>
            <person name="Sikorski J."/>
            <person name="Saunders E."/>
            <person name="Lapidus A."/>
            <person name="Glavina Del Rio T."/>
            <person name="Copeland A."/>
            <person name="Tice H."/>
            <person name="Cheng J.-F."/>
            <person name="Lucas S."/>
            <person name="Nolan M."/>
            <person name="Bruce D."/>
            <person name="Goodwin L."/>
            <person name="Pitluck S."/>
            <person name="Ivanova N."/>
            <person name="Mavromatis K."/>
            <person name="Ovchinnikova G."/>
            <person name="Pati A."/>
            <person name="Chen A."/>
            <person name="Palaniappan K."/>
            <person name="Land M."/>
            <person name="Hauser L."/>
            <person name="Chang Y.-J."/>
            <person name="Jeffries C.D."/>
            <person name="Chain P."/>
            <person name="Brettin T."/>
            <person name="Detter J.C."/>
            <person name="Schuetze A."/>
            <person name="Rohde M."/>
            <person name="Tindall B.J."/>
            <person name="Goeker M."/>
            <person name="Bristow J."/>
            <person name="Eisen J.A."/>
            <person name="Markowitz V."/>
            <person name="Hugenholtz P."/>
            <person name="Kyrpides N.C."/>
            <person name="Klenk H.-P."/>
            <person name="Chen F."/>
        </authorList>
    </citation>
    <scope>NUCLEOTIDE SEQUENCE [LARGE SCALE GENOMIC DNA]</scope>
    <source>
        <strain evidence="2">ATCC 33905 / DSM 74 / LMG 10896 / Claus 1</strain>
    </source>
</reference>
<dbReference type="EMBL" id="CP001769">
    <property type="protein sequence ID" value="ADB40555.1"/>
    <property type="molecule type" value="Genomic_DNA"/>
</dbReference>
<evidence type="ECO:0000313" key="1">
    <source>
        <dbReference type="EMBL" id="ADB40555.1"/>
    </source>
</evidence>
<dbReference type="Proteomes" id="UP000002028">
    <property type="component" value="Chromosome"/>
</dbReference>
<accession>D2QNL9</accession>
<name>D2QNL9_SPILD</name>
<sequence length="435" mass="52572">MKPKFIFWDDIKKPSRYNEIIPDRKLGMIILALYDRIKNNSLGKFFKHSDIEDIYWEVNPTIDRKQREHARNAIESLKHYFLTYDSIRDDYHLRNYAYEFGNMVYTLLEARFNPTQVEELCETLRESLHKHITEGTFKRWHRDIFEVNHSALRRQLDLLDEKIDSLVADLGLQQLDDEEVLQMLRSVSSRLDQILTEYNQLRSAYRETRFIRSALVDYQSQVTDNDAPLLESSILFFTELRHFLDAISERLHRIQPKIQQLFGVFQQANFKARTERFIRYLLVDSKLINNKVELPTLIPSLNWRIDKTQLWFFDVNRNLFPTPAQPRTVRIFNELTRQHAFWQAAEPARRQDEAQIWLDQFHNELEIQGDIRLSDYFYRVFNQDWERFDVALRFAYLVLRQYSGHSDWQLDIEPPILQSPYLNLQLWNMHIYRKN</sequence>
<dbReference type="AlphaFoldDB" id="D2QNL9"/>
<dbReference type="STRING" id="504472.Slin_4576"/>
<gene>
    <name evidence="1" type="ordered locus">Slin_4576</name>
</gene>
<evidence type="ECO:0000313" key="2">
    <source>
        <dbReference type="Proteomes" id="UP000002028"/>
    </source>
</evidence>